<dbReference type="InterPro" id="IPR001478">
    <property type="entry name" value="PDZ"/>
</dbReference>
<feature type="domain" description="PDZ" evidence="15">
    <location>
        <begin position="121"/>
        <end position="208"/>
    </location>
</feature>
<dbReference type="FunFam" id="2.30.42.10:FF:000001">
    <property type="entry name" value="Disks large homolog 1 isoform 2"/>
    <property type="match status" value="1"/>
</dbReference>
<dbReference type="InterPro" id="IPR036034">
    <property type="entry name" value="PDZ_sf"/>
</dbReference>
<dbReference type="EMBL" id="VYZN01000013">
    <property type="protein sequence ID" value="KAE9540648.1"/>
    <property type="molecule type" value="Genomic_DNA"/>
</dbReference>
<dbReference type="FunFam" id="2.30.42.10:FF:000048">
    <property type="entry name" value="disks large homolog 1 isoform X1"/>
    <property type="match status" value="1"/>
</dbReference>
<evidence type="ECO:0000256" key="8">
    <source>
        <dbReference type="ARBA" id="ARBA00022490"/>
    </source>
</evidence>
<evidence type="ECO:0000256" key="5">
    <source>
        <dbReference type="ARBA" id="ARBA00007014"/>
    </source>
</evidence>
<evidence type="ECO:0000256" key="3">
    <source>
        <dbReference type="ARBA" id="ARBA00004282"/>
    </source>
</evidence>
<dbReference type="GO" id="GO:0043113">
    <property type="term" value="P:receptor clustering"/>
    <property type="evidence" value="ECO:0007669"/>
    <property type="project" value="TreeGrafter"/>
</dbReference>
<evidence type="ECO:0000256" key="7">
    <source>
        <dbReference type="ARBA" id="ARBA00022475"/>
    </source>
</evidence>
<dbReference type="InterPro" id="IPR001452">
    <property type="entry name" value="SH3_domain"/>
</dbReference>
<evidence type="ECO:0000259" key="13">
    <source>
        <dbReference type="PROSITE" id="PS50002"/>
    </source>
</evidence>
<evidence type="ECO:0000256" key="11">
    <source>
        <dbReference type="ARBA" id="ARBA00023136"/>
    </source>
</evidence>
<evidence type="ECO:0008006" key="18">
    <source>
        <dbReference type="Google" id="ProtNLM"/>
    </source>
</evidence>
<keyword evidence="7" id="KW-1003">Cell membrane</keyword>
<dbReference type="SUPFAM" id="SSF50044">
    <property type="entry name" value="SH3-domain"/>
    <property type="match status" value="1"/>
</dbReference>
<evidence type="ECO:0000313" key="17">
    <source>
        <dbReference type="Proteomes" id="UP000475862"/>
    </source>
</evidence>
<dbReference type="CDD" id="cd06795">
    <property type="entry name" value="PDZ3_Dlg1-2-4-like"/>
    <property type="match status" value="1"/>
</dbReference>
<keyword evidence="8" id="KW-0963">Cytoplasm</keyword>
<keyword evidence="10" id="KW-0965">Cell junction</keyword>
<evidence type="ECO:0000256" key="12">
    <source>
        <dbReference type="PROSITE-ProRule" id="PRU00192"/>
    </source>
</evidence>
<feature type="domain" description="PDZ" evidence="15">
    <location>
        <begin position="219"/>
        <end position="311"/>
    </location>
</feature>
<dbReference type="Pfam" id="PF00625">
    <property type="entry name" value="Guanylate_kin"/>
    <property type="match status" value="1"/>
</dbReference>
<feature type="domain" description="PDZ" evidence="15">
    <location>
        <begin position="353"/>
        <end position="434"/>
    </location>
</feature>
<evidence type="ECO:0000256" key="6">
    <source>
        <dbReference type="ARBA" id="ARBA00022443"/>
    </source>
</evidence>
<dbReference type="GO" id="GO:0009792">
    <property type="term" value="P:embryo development ending in birth or egg hatching"/>
    <property type="evidence" value="ECO:0007669"/>
    <property type="project" value="UniProtKB-ARBA"/>
</dbReference>
<dbReference type="GO" id="GO:0031594">
    <property type="term" value="C:neuromuscular junction"/>
    <property type="evidence" value="ECO:0007669"/>
    <property type="project" value="TreeGrafter"/>
</dbReference>
<keyword evidence="6 12" id="KW-0728">SH3 domain</keyword>
<dbReference type="PROSITE" id="PS50002">
    <property type="entry name" value="SH3"/>
    <property type="match status" value="1"/>
</dbReference>
<dbReference type="Pfam" id="PF00595">
    <property type="entry name" value="PDZ"/>
    <property type="match status" value="3"/>
</dbReference>
<dbReference type="SMART" id="SM00228">
    <property type="entry name" value="PDZ"/>
    <property type="match status" value="3"/>
</dbReference>
<proteinExistence type="inferred from homology"/>
<dbReference type="FunFam" id="3.30.63.10:FF:000001">
    <property type="entry name" value="Disks large homolog 1 isoform 2"/>
    <property type="match status" value="1"/>
</dbReference>
<evidence type="ECO:0000256" key="4">
    <source>
        <dbReference type="ARBA" id="ARBA00004496"/>
    </source>
</evidence>
<dbReference type="GO" id="GO:0045197">
    <property type="term" value="P:establishment or maintenance of epithelial cell apical/basal polarity"/>
    <property type="evidence" value="ECO:0007669"/>
    <property type="project" value="TreeGrafter"/>
</dbReference>
<dbReference type="GO" id="GO:0005737">
    <property type="term" value="C:cytoplasm"/>
    <property type="evidence" value="ECO:0007669"/>
    <property type="project" value="UniProtKB-SubCell"/>
</dbReference>
<dbReference type="InterPro" id="IPR050614">
    <property type="entry name" value="Synaptic_Scaffolding_LAP-MAGUK"/>
</dbReference>
<comment type="caution">
    <text evidence="16">The sequence shown here is derived from an EMBL/GenBank/DDBJ whole genome shotgun (WGS) entry which is preliminary data.</text>
</comment>
<dbReference type="GO" id="GO:0098609">
    <property type="term" value="P:cell-cell adhesion"/>
    <property type="evidence" value="ECO:0007669"/>
    <property type="project" value="TreeGrafter"/>
</dbReference>
<evidence type="ECO:0000313" key="16">
    <source>
        <dbReference type="EMBL" id="KAE9540648.1"/>
    </source>
</evidence>
<dbReference type="GO" id="GO:0016323">
    <property type="term" value="C:basolateral plasma membrane"/>
    <property type="evidence" value="ECO:0007669"/>
    <property type="project" value="TreeGrafter"/>
</dbReference>
<feature type="domain" description="Guanylate kinase-like" evidence="14">
    <location>
        <begin position="619"/>
        <end position="794"/>
    </location>
</feature>
<gene>
    <name evidence="16" type="ORF">AGLY_003893</name>
</gene>
<dbReference type="PROSITE" id="PS50052">
    <property type="entry name" value="GUANYLATE_KINASE_2"/>
    <property type="match status" value="1"/>
</dbReference>
<evidence type="ECO:0000256" key="10">
    <source>
        <dbReference type="ARBA" id="ARBA00022949"/>
    </source>
</evidence>
<feature type="domain" description="SH3" evidence="13">
    <location>
        <begin position="464"/>
        <end position="534"/>
    </location>
</feature>
<dbReference type="SMART" id="SM00072">
    <property type="entry name" value="GuKc"/>
    <property type="match status" value="1"/>
</dbReference>
<evidence type="ECO:0000259" key="14">
    <source>
        <dbReference type="PROSITE" id="PS50052"/>
    </source>
</evidence>
<dbReference type="GO" id="GO:0099072">
    <property type="term" value="P:regulation of postsynaptic membrane neurotransmitter receptor levels"/>
    <property type="evidence" value="ECO:0007669"/>
    <property type="project" value="TreeGrafter"/>
</dbReference>
<dbReference type="Gene3D" id="3.40.50.300">
    <property type="entry name" value="P-loop containing nucleotide triphosphate hydrolases"/>
    <property type="match status" value="1"/>
</dbReference>
<dbReference type="Gene3D" id="3.30.63.10">
    <property type="entry name" value="Guanylate Kinase phosphate binding domain"/>
    <property type="match status" value="1"/>
</dbReference>
<comment type="subcellular location">
    <subcellularLocation>
        <location evidence="3">Cell junction</location>
    </subcellularLocation>
    <subcellularLocation>
        <location evidence="2">Cell membrane</location>
    </subcellularLocation>
    <subcellularLocation>
        <location evidence="4">Cytoplasm</location>
    </subcellularLocation>
    <subcellularLocation>
        <location evidence="1">Membrane</location>
        <topology evidence="1">Peripheral membrane protein</topology>
    </subcellularLocation>
</comment>
<dbReference type="GO" id="GO:0007268">
    <property type="term" value="P:chemical synaptic transmission"/>
    <property type="evidence" value="ECO:0007669"/>
    <property type="project" value="TreeGrafter"/>
</dbReference>
<comment type="similarity">
    <text evidence="5">Belongs to the MAGUK family.</text>
</comment>
<dbReference type="Gene3D" id="2.30.42.10">
    <property type="match status" value="3"/>
</dbReference>
<dbReference type="PANTHER" id="PTHR23119">
    <property type="entry name" value="DISCS LARGE"/>
    <property type="match status" value="1"/>
</dbReference>
<evidence type="ECO:0000259" key="15">
    <source>
        <dbReference type="PROSITE" id="PS50106"/>
    </source>
</evidence>
<dbReference type="GO" id="GO:0097120">
    <property type="term" value="P:receptor localization to synapse"/>
    <property type="evidence" value="ECO:0007669"/>
    <property type="project" value="TreeGrafter"/>
</dbReference>
<dbReference type="GO" id="GO:0043296">
    <property type="term" value="C:apical junction complex"/>
    <property type="evidence" value="ECO:0007669"/>
    <property type="project" value="UniProtKB-ARBA"/>
</dbReference>
<dbReference type="GO" id="GO:0019901">
    <property type="term" value="F:protein kinase binding"/>
    <property type="evidence" value="ECO:0007669"/>
    <property type="project" value="TreeGrafter"/>
</dbReference>
<dbReference type="SUPFAM" id="SSF52540">
    <property type="entry name" value="P-loop containing nucleoside triphosphate hydrolases"/>
    <property type="match status" value="1"/>
</dbReference>
<dbReference type="CDD" id="cd00071">
    <property type="entry name" value="GMPK"/>
    <property type="match status" value="1"/>
</dbReference>
<dbReference type="PANTHER" id="PTHR23119:SF51">
    <property type="entry name" value="DISKS LARGE 1 TUMOR SUPPRESSOR PROTEIN"/>
    <property type="match status" value="1"/>
</dbReference>
<dbReference type="CDD" id="cd11861">
    <property type="entry name" value="SH3_DLG-like"/>
    <property type="match status" value="1"/>
</dbReference>
<dbReference type="InterPro" id="IPR027417">
    <property type="entry name" value="P-loop_NTPase"/>
</dbReference>
<dbReference type="InterPro" id="IPR008145">
    <property type="entry name" value="GK/Ca_channel_bsu"/>
</dbReference>
<dbReference type="CDD" id="cd06724">
    <property type="entry name" value="PDZ2_Dlg1-2-4-like"/>
    <property type="match status" value="1"/>
</dbReference>
<dbReference type="OrthoDB" id="78824at2759"/>
<dbReference type="GO" id="GO:0043297">
    <property type="term" value="P:apical junction assembly"/>
    <property type="evidence" value="ECO:0007669"/>
    <property type="project" value="UniProtKB-ARBA"/>
</dbReference>
<dbReference type="GO" id="GO:0098839">
    <property type="term" value="C:postsynaptic density membrane"/>
    <property type="evidence" value="ECO:0007669"/>
    <property type="project" value="TreeGrafter"/>
</dbReference>
<organism evidence="16 17">
    <name type="scientific">Aphis glycines</name>
    <name type="common">Soybean aphid</name>
    <dbReference type="NCBI Taxonomy" id="307491"/>
    <lineage>
        <taxon>Eukaryota</taxon>
        <taxon>Metazoa</taxon>
        <taxon>Ecdysozoa</taxon>
        <taxon>Arthropoda</taxon>
        <taxon>Hexapoda</taxon>
        <taxon>Insecta</taxon>
        <taxon>Pterygota</taxon>
        <taxon>Neoptera</taxon>
        <taxon>Paraneoptera</taxon>
        <taxon>Hemiptera</taxon>
        <taxon>Sternorrhyncha</taxon>
        <taxon>Aphidomorpha</taxon>
        <taxon>Aphidoidea</taxon>
        <taxon>Aphididae</taxon>
        <taxon>Aphidini</taxon>
        <taxon>Aphis</taxon>
        <taxon>Aphis</taxon>
    </lineage>
</organism>
<accession>A0A6G0TWX3</accession>
<dbReference type="Gene3D" id="2.30.30.40">
    <property type="entry name" value="SH3 Domains"/>
    <property type="match status" value="2"/>
</dbReference>
<sequence length="809" mass="89281">MCESFGSPSTVVGNIKQCALSSCSGGQSWSSSPPSKTVAAPVGRQRFLWLVQQCRLPSSARPACHSTDVRVLDAMKELNRSSSTKKKPINNSNGMIRKVSSLFSLDGQMNGNAKPEWIVDEIALERGDSGLGFSIAGGTDNPQTDDDTSIFITKIIPGGTAYRDGRLCVNDIITKVNDTPVVGVPHSTAVDALKRAGHRVTLCVKRKKNVLPLGPNVLEIELSKGTKGLGFSIAGGIGNQHIPGDNGIFVTKIMDGGAAQVDGRILVGDKLVAVKNTLLGDRNLENVTHEEAVWTLKNTREKVLLVIGKTEPITYTDSAPSPIIVDSIPNSYSTDTLNTVKSYESLPNYDVRTVVLHKGSGGLGFNIVGGEDGEGIFISFILAGGPADQTGQLKRGDTILKVNEVDLDNATHEEAADALKNAGQTVLLTVQHRPKDYNRFEAKIHELKSQLAASCGTLIRTTQKKTLYVRTLFDYDPSSDDGLPSIGLPFKYGAILHVTNASDDEWWQARKVLATGREEGIGIIPSKRRWERKQKARDRSVKFRGNESKSLDRLSTLERKKKSMTFSRRFPWVRRGKDGKYENGLDDMVLQRQSRENICEKIEETPSYEAVVRLQISYARPVIILGPLKDKINDDLISEYPERFSSCVPHTTREIRPDEVDGRDYHFVKSREQMDLDIQNHLFIEAGQFNGNLYGTSVSSVRHVAESGKHCILDVSGNAIKRLQVAGLHSIAIFFKPKSVEALMEMCKRMSEAEARKHVERAAKIEQEFGDQFTGIVQGDTYEEVYDNVKAMIEKNSGRHIWVSSKEKL</sequence>
<evidence type="ECO:0000256" key="9">
    <source>
        <dbReference type="ARBA" id="ARBA00022737"/>
    </source>
</evidence>
<dbReference type="SUPFAM" id="SSF50156">
    <property type="entry name" value="PDZ domain-like"/>
    <property type="match status" value="3"/>
</dbReference>
<evidence type="ECO:0000256" key="2">
    <source>
        <dbReference type="ARBA" id="ARBA00004236"/>
    </source>
</evidence>
<keyword evidence="9" id="KW-0677">Repeat</keyword>
<dbReference type="FunFam" id="2.30.42.10:FF:000004">
    <property type="entry name" value="Disks large homolog 4 isoform 2"/>
    <property type="match status" value="1"/>
</dbReference>
<dbReference type="GO" id="GO:0043005">
    <property type="term" value="C:neuron projection"/>
    <property type="evidence" value="ECO:0007669"/>
    <property type="project" value="TreeGrafter"/>
</dbReference>
<dbReference type="Proteomes" id="UP000475862">
    <property type="component" value="Unassembled WGS sequence"/>
</dbReference>
<dbReference type="InterPro" id="IPR020590">
    <property type="entry name" value="Guanylate_kinase_CS"/>
</dbReference>
<dbReference type="PROSITE" id="PS50106">
    <property type="entry name" value="PDZ"/>
    <property type="match status" value="3"/>
</dbReference>
<name>A0A6G0TWX3_APHGL</name>
<dbReference type="PROSITE" id="PS00856">
    <property type="entry name" value="GUANYLATE_KINASE_1"/>
    <property type="match status" value="1"/>
</dbReference>
<dbReference type="Pfam" id="PF00018">
    <property type="entry name" value="SH3_1"/>
    <property type="match status" value="1"/>
</dbReference>
<reference evidence="16 17" key="1">
    <citation type="submission" date="2019-08" db="EMBL/GenBank/DDBJ databases">
        <title>The genome of the soybean aphid Biotype 1, its phylome, world population structure and adaptation to the North American continent.</title>
        <authorList>
            <person name="Giordano R."/>
            <person name="Donthu R.K."/>
            <person name="Hernandez A.G."/>
            <person name="Wright C.L."/>
            <person name="Zimin A.V."/>
        </authorList>
    </citation>
    <scope>NUCLEOTIDE SEQUENCE [LARGE SCALE GENOMIC DNA]</scope>
    <source>
        <tissue evidence="16">Whole aphids</tissue>
    </source>
</reference>
<keyword evidence="11" id="KW-0472">Membrane</keyword>
<dbReference type="InterPro" id="IPR036028">
    <property type="entry name" value="SH3-like_dom_sf"/>
</dbReference>
<protein>
    <recommendedName>
        <fullName evidence="18">Disks large 1 tumor suppressor protein</fullName>
    </recommendedName>
</protein>
<dbReference type="InterPro" id="IPR008144">
    <property type="entry name" value="Guanylate_kin-like_dom"/>
</dbReference>
<dbReference type="AlphaFoldDB" id="A0A6G0TWX3"/>
<dbReference type="SMART" id="SM00326">
    <property type="entry name" value="SH3"/>
    <property type="match status" value="1"/>
</dbReference>
<keyword evidence="17" id="KW-1185">Reference proteome</keyword>
<evidence type="ECO:0000256" key="1">
    <source>
        <dbReference type="ARBA" id="ARBA00004170"/>
    </source>
</evidence>